<dbReference type="PANTHER" id="PTHR40267">
    <property type="entry name" value="BLR3294 PROTEIN"/>
    <property type="match status" value="1"/>
</dbReference>
<dbReference type="RefSeq" id="WP_157904999.1">
    <property type="nucleotide sequence ID" value="NZ_JAAGNC010000189.1"/>
</dbReference>
<reference evidence="1 2" key="1">
    <citation type="submission" date="2020-01" db="EMBL/GenBank/DDBJ databases">
        <title>Insect and environment-associated Actinomycetes.</title>
        <authorList>
            <person name="Currrie C."/>
            <person name="Chevrette M."/>
            <person name="Carlson C."/>
            <person name="Stubbendieck R."/>
            <person name="Wendt-Pienkowski E."/>
        </authorList>
    </citation>
    <scope>NUCLEOTIDE SEQUENCE [LARGE SCALE GENOMIC DNA]</scope>
    <source>
        <strain evidence="1 2">SID8386</strain>
    </source>
</reference>
<organism evidence="1 2">
    <name type="scientific">Amycolatopsis rubida</name>
    <dbReference type="NCBI Taxonomy" id="112413"/>
    <lineage>
        <taxon>Bacteria</taxon>
        <taxon>Bacillati</taxon>
        <taxon>Actinomycetota</taxon>
        <taxon>Actinomycetes</taxon>
        <taxon>Pseudonocardiales</taxon>
        <taxon>Pseudonocardiaceae</taxon>
        <taxon>Amycolatopsis</taxon>
    </lineage>
</organism>
<dbReference type="InterPro" id="IPR053714">
    <property type="entry name" value="Iso_Racemase_Enz_sf"/>
</dbReference>
<gene>
    <name evidence="1" type="ORF">G3I59_37580</name>
</gene>
<dbReference type="PANTHER" id="PTHR40267:SF1">
    <property type="entry name" value="BLR3294 PROTEIN"/>
    <property type="match status" value="1"/>
</dbReference>
<dbReference type="Gene3D" id="3.40.50.12500">
    <property type="match status" value="1"/>
</dbReference>
<evidence type="ECO:0000313" key="2">
    <source>
        <dbReference type="Proteomes" id="UP000470404"/>
    </source>
</evidence>
<name>A0ABX0C2Y6_9PSEU</name>
<dbReference type="Proteomes" id="UP000470404">
    <property type="component" value="Unassembled WGS sequence"/>
</dbReference>
<evidence type="ECO:0008006" key="3">
    <source>
        <dbReference type="Google" id="ProtNLM"/>
    </source>
</evidence>
<keyword evidence="2" id="KW-1185">Reference proteome</keyword>
<proteinExistence type="predicted"/>
<sequence length="242" mass="26619">MIDNSHLELMNVAPEGVAVYQTVPYVPGFRVDAGHILQAIEQLEHCALALSAGGMDVIGQAGTPFSFAHDDGLAWARKMQARLEEVAQKPVTMMGLSIIDALKSCGYESVAVASTYYSDDLCARYTRFLDDAGFRVLTLKNWIHQGLLPDRRLLEQPRYWYPNSLAYQSARAVAEESPEADCILLTGGAVHTMDIIAALEADLQKPVITSDSAFFWSLLTKLGVKERLDGWGELLSRLCPQG</sequence>
<accession>A0ABX0C2Y6</accession>
<protein>
    <recommendedName>
        <fullName evidence="3">Arylmalonate decarboxylase</fullName>
    </recommendedName>
</protein>
<dbReference type="Pfam" id="PF17645">
    <property type="entry name" value="Amdase"/>
    <property type="match status" value="1"/>
</dbReference>
<dbReference type="EMBL" id="JAAGNC010000189">
    <property type="protein sequence ID" value="NEC61160.1"/>
    <property type="molecule type" value="Genomic_DNA"/>
</dbReference>
<comment type="caution">
    <text evidence="1">The sequence shown here is derived from an EMBL/GenBank/DDBJ whole genome shotgun (WGS) entry which is preliminary data.</text>
</comment>
<evidence type="ECO:0000313" key="1">
    <source>
        <dbReference type="EMBL" id="NEC61160.1"/>
    </source>
</evidence>
<dbReference type="InterPro" id="IPR026286">
    <property type="entry name" value="MaiA/AMDase"/>
</dbReference>